<evidence type="ECO:0000256" key="1">
    <source>
        <dbReference type="ARBA" id="ARBA00001946"/>
    </source>
</evidence>
<evidence type="ECO:0000313" key="4">
    <source>
        <dbReference type="EMBL" id="SDG00476.1"/>
    </source>
</evidence>
<evidence type="ECO:0000313" key="5">
    <source>
        <dbReference type="Proteomes" id="UP000198641"/>
    </source>
</evidence>
<organism evidence="4 5">
    <name type="scientific">Onishia taeanensis</name>
    <dbReference type="NCBI Taxonomy" id="284577"/>
    <lineage>
        <taxon>Bacteria</taxon>
        <taxon>Pseudomonadati</taxon>
        <taxon>Pseudomonadota</taxon>
        <taxon>Gammaproteobacteria</taxon>
        <taxon>Oceanospirillales</taxon>
        <taxon>Halomonadaceae</taxon>
        <taxon>Onishia</taxon>
    </lineage>
</organism>
<protein>
    <submittedName>
        <fullName evidence="4">ADP-ribose pyrophosphatase YjhB, NUDIX family</fullName>
    </submittedName>
</protein>
<dbReference type="RefSeq" id="WP_092524311.1">
    <property type="nucleotide sequence ID" value="NZ_FNCI01000003.1"/>
</dbReference>
<dbReference type="EMBL" id="FNCI01000003">
    <property type="protein sequence ID" value="SDG00476.1"/>
    <property type="molecule type" value="Genomic_DNA"/>
</dbReference>
<evidence type="ECO:0000259" key="3">
    <source>
        <dbReference type="PROSITE" id="PS51462"/>
    </source>
</evidence>
<dbReference type="PANTHER" id="PTHR43046:SF14">
    <property type="entry name" value="MUTT_NUDIX FAMILY PROTEIN"/>
    <property type="match status" value="1"/>
</dbReference>
<dbReference type="Gene3D" id="3.90.79.10">
    <property type="entry name" value="Nucleoside Triphosphate Pyrophosphohydrolase"/>
    <property type="match status" value="1"/>
</dbReference>
<dbReference type="PROSITE" id="PS51462">
    <property type="entry name" value="NUDIX"/>
    <property type="match status" value="1"/>
</dbReference>
<feature type="domain" description="Nudix hydrolase" evidence="3">
    <location>
        <begin position="11"/>
        <end position="145"/>
    </location>
</feature>
<dbReference type="Pfam" id="PF00293">
    <property type="entry name" value="NUDIX"/>
    <property type="match status" value="1"/>
</dbReference>
<keyword evidence="5" id="KW-1185">Reference proteome</keyword>
<dbReference type="AlphaFoldDB" id="A0A1G7QPL2"/>
<sequence length="166" mass="18263">MPDRLPDLLSGVRNTARALILRDHQVLLLRKQGGRYALPGGAQGTGETLEDALQRECLEEIGARVDAPRLVTVCDVFKRKDTQPPSRRHLVDFIFLCMLPADYVAGNGPLPDKRQLDVCWVDIDTLPELTFTPEYLSSCLPSLIRAAEQGSTSLAYAGAFHDDSTA</sequence>
<reference evidence="4 5" key="1">
    <citation type="submission" date="2016-10" db="EMBL/GenBank/DDBJ databases">
        <authorList>
            <person name="de Groot N.N."/>
        </authorList>
    </citation>
    <scope>NUCLEOTIDE SEQUENCE [LARGE SCALE GENOMIC DNA]</scope>
    <source>
        <strain evidence="4 5">BH539</strain>
    </source>
</reference>
<dbReference type="OrthoDB" id="542521at2"/>
<dbReference type="InterPro" id="IPR000086">
    <property type="entry name" value="NUDIX_hydrolase_dom"/>
</dbReference>
<evidence type="ECO:0000256" key="2">
    <source>
        <dbReference type="ARBA" id="ARBA00022801"/>
    </source>
</evidence>
<dbReference type="Proteomes" id="UP000198641">
    <property type="component" value="Unassembled WGS sequence"/>
</dbReference>
<comment type="cofactor">
    <cofactor evidence="1">
        <name>Mg(2+)</name>
        <dbReference type="ChEBI" id="CHEBI:18420"/>
    </cofactor>
</comment>
<accession>A0A1G7QPL2</accession>
<dbReference type="STRING" id="284577.SAMN05216571_103377"/>
<proteinExistence type="predicted"/>
<name>A0A1G7QPL2_9GAMM</name>
<dbReference type="PANTHER" id="PTHR43046">
    <property type="entry name" value="GDP-MANNOSE MANNOSYL HYDROLASE"/>
    <property type="match status" value="1"/>
</dbReference>
<dbReference type="InterPro" id="IPR015797">
    <property type="entry name" value="NUDIX_hydrolase-like_dom_sf"/>
</dbReference>
<dbReference type="SUPFAM" id="SSF55811">
    <property type="entry name" value="Nudix"/>
    <property type="match status" value="1"/>
</dbReference>
<keyword evidence="2" id="KW-0378">Hydrolase</keyword>
<dbReference type="GO" id="GO:0016787">
    <property type="term" value="F:hydrolase activity"/>
    <property type="evidence" value="ECO:0007669"/>
    <property type="project" value="UniProtKB-KW"/>
</dbReference>
<gene>
    <name evidence="4" type="ORF">SAMN05216571_103377</name>
</gene>